<dbReference type="AlphaFoldDB" id="A0A383CDQ3"/>
<sequence length="41" mass="4643">MKKFKILLSLITITILLTSCGMVSNLYGDKYSDDWLSSNTE</sequence>
<proteinExistence type="predicted"/>
<evidence type="ECO:0008006" key="2">
    <source>
        <dbReference type="Google" id="ProtNLM"/>
    </source>
</evidence>
<dbReference type="EMBL" id="UINC01207947">
    <property type="protein sequence ID" value="SVE30264.1"/>
    <property type="molecule type" value="Genomic_DNA"/>
</dbReference>
<dbReference type="PROSITE" id="PS51257">
    <property type="entry name" value="PROKAR_LIPOPROTEIN"/>
    <property type="match status" value="1"/>
</dbReference>
<evidence type="ECO:0000313" key="1">
    <source>
        <dbReference type="EMBL" id="SVE30264.1"/>
    </source>
</evidence>
<reference evidence="1" key="1">
    <citation type="submission" date="2018-05" db="EMBL/GenBank/DDBJ databases">
        <authorList>
            <person name="Lanie J.A."/>
            <person name="Ng W.-L."/>
            <person name="Kazmierczak K.M."/>
            <person name="Andrzejewski T.M."/>
            <person name="Davidsen T.M."/>
            <person name="Wayne K.J."/>
            <person name="Tettelin H."/>
            <person name="Glass J.I."/>
            <person name="Rusch D."/>
            <person name="Podicherti R."/>
            <person name="Tsui H.-C.T."/>
            <person name="Winkler M.E."/>
        </authorList>
    </citation>
    <scope>NUCLEOTIDE SEQUENCE</scope>
</reference>
<accession>A0A383CDQ3</accession>
<name>A0A383CDQ3_9ZZZZ</name>
<gene>
    <name evidence="1" type="ORF">METZ01_LOCUS483118</name>
</gene>
<protein>
    <recommendedName>
        <fullName evidence="2">Lipoprotein</fullName>
    </recommendedName>
</protein>
<organism evidence="1">
    <name type="scientific">marine metagenome</name>
    <dbReference type="NCBI Taxonomy" id="408172"/>
    <lineage>
        <taxon>unclassified sequences</taxon>
        <taxon>metagenomes</taxon>
        <taxon>ecological metagenomes</taxon>
    </lineage>
</organism>